<name>A0A166FLV0_DAUCS</name>
<accession>A0A166FLV0</accession>
<organism evidence="2">
    <name type="scientific">Daucus carota subsp. sativus</name>
    <name type="common">Carrot</name>
    <dbReference type="NCBI Taxonomy" id="79200"/>
    <lineage>
        <taxon>Eukaryota</taxon>
        <taxon>Viridiplantae</taxon>
        <taxon>Streptophyta</taxon>
        <taxon>Embryophyta</taxon>
        <taxon>Tracheophyta</taxon>
        <taxon>Spermatophyta</taxon>
        <taxon>Magnoliopsida</taxon>
        <taxon>eudicotyledons</taxon>
        <taxon>Gunneridae</taxon>
        <taxon>Pentapetalae</taxon>
        <taxon>asterids</taxon>
        <taxon>campanulids</taxon>
        <taxon>Apiales</taxon>
        <taxon>Apiaceae</taxon>
        <taxon>Apioideae</taxon>
        <taxon>Scandiceae</taxon>
        <taxon>Daucinae</taxon>
        <taxon>Daucus</taxon>
        <taxon>Daucus sect. Daucus</taxon>
    </lineage>
</organism>
<dbReference type="EMBL" id="CP093343">
    <property type="protein sequence ID" value="WOG81223.1"/>
    <property type="molecule type" value="Genomic_DNA"/>
</dbReference>
<evidence type="ECO:0000313" key="4">
    <source>
        <dbReference type="Proteomes" id="UP000077755"/>
    </source>
</evidence>
<feature type="region of interest" description="Disordered" evidence="1">
    <location>
        <begin position="1"/>
        <end position="47"/>
    </location>
</feature>
<evidence type="ECO:0000313" key="2">
    <source>
        <dbReference type="EMBL" id="KZN07925.1"/>
    </source>
</evidence>
<dbReference type="PANTHER" id="PTHR31260:SF28">
    <property type="entry name" value="CYSTATIN DOMAIN PROTEIN"/>
    <property type="match status" value="1"/>
</dbReference>
<dbReference type="KEGG" id="dcr:108213851"/>
<dbReference type="AlphaFoldDB" id="A0A166FLV0"/>
<protein>
    <recommendedName>
        <fullName evidence="5">Cystatin domain-containing protein</fullName>
    </recommendedName>
</protein>
<feature type="region of interest" description="Disordered" evidence="1">
    <location>
        <begin position="163"/>
        <end position="255"/>
    </location>
</feature>
<sequence>MEQAVHSRPVSEEDDEALSTTKKLKSEEKYKEHSEEEMQKQHEFDSTEEKALECSQVSEDTNKYTLVTDCRFKLPHYLTEFALAEFNANQKVMYEKVNVLETMKSLNVNEVTTYLITFEASLSDETSNNVQTLQTKIIMSLLDYTTKIDVKFVRIKLSEFDVNEEEDSREKLSESNEEEDSKEKLSASNEEEDSEVSESNTEDSEASESDTEDSEELFDSDEQDTESDKKDSEQEKLSEFEEDDPKEEKLSDSDDDELCSYEMKQYLIDVEKSDGFEVGNYPHAKIPCCMIRRYYDPPGRTQSTTNLNRLVYLSRLAICIYNMKEDTYFDNVKVLKAMAFGCGCTNYNITFEASLCDGDHVTFQTSIYRSVPLPYRNIEIRFVRIKPSINPKDIST</sequence>
<evidence type="ECO:0000256" key="1">
    <source>
        <dbReference type="SAM" id="MobiDB-lite"/>
    </source>
</evidence>
<reference evidence="2" key="1">
    <citation type="journal article" date="2016" name="Nat. Genet.">
        <title>A high-quality carrot genome assembly provides new insights into carotenoid accumulation and asterid genome evolution.</title>
        <authorList>
            <person name="Iorizzo M."/>
            <person name="Ellison S."/>
            <person name="Senalik D."/>
            <person name="Zeng P."/>
            <person name="Satapoomin P."/>
            <person name="Huang J."/>
            <person name="Bowman M."/>
            <person name="Iovene M."/>
            <person name="Sanseverino W."/>
            <person name="Cavagnaro P."/>
            <person name="Yildiz M."/>
            <person name="Macko-Podgorni A."/>
            <person name="Moranska E."/>
            <person name="Grzebelus E."/>
            <person name="Grzebelus D."/>
            <person name="Ashrafi H."/>
            <person name="Zheng Z."/>
            <person name="Cheng S."/>
            <person name="Spooner D."/>
            <person name="Van Deynze A."/>
            <person name="Simon P."/>
        </authorList>
    </citation>
    <scope>NUCLEOTIDE SEQUENCE [LARGE SCALE GENOMIC DNA]</scope>
    <source>
        <tissue evidence="2">Leaf</tissue>
    </source>
</reference>
<dbReference type="Gramene" id="KZN07925">
    <property type="protein sequence ID" value="KZN07925"/>
    <property type="gene ID" value="DCAR_000594"/>
</dbReference>
<feature type="compositionally biased region" description="Basic and acidic residues" evidence="1">
    <location>
        <begin position="226"/>
        <end position="239"/>
    </location>
</feature>
<dbReference type="EMBL" id="LNRQ01000001">
    <property type="protein sequence ID" value="KZN07925.1"/>
    <property type="molecule type" value="Genomic_DNA"/>
</dbReference>
<dbReference type="Proteomes" id="UP000077755">
    <property type="component" value="Chromosome 1"/>
</dbReference>
<keyword evidence="4" id="KW-1185">Reference proteome</keyword>
<evidence type="ECO:0008006" key="5">
    <source>
        <dbReference type="Google" id="ProtNLM"/>
    </source>
</evidence>
<gene>
    <name evidence="2" type="ORF">DCAR_000594</name>
    <name evidence="3" type="ORF">DCAR_0100368</name>
</gene>
<proteinExistence type="predicted"/>
<feature type="compositionally biased region" description="Basic and acidic residues" evidence="1">
    <location>
        <begin position="24"/>
        <end position="47"/>
    </location>
</feature>
<reference evidence="3" key="2">
    <citation type="submission" date="2022-03" db="EMBL/GenBank/DDBJ databases">
        <title>Draft title - Genomic analysis of global carrot germplasm unveils the trajectory of domestication and the origin of high carotenoid orange carrot.</title>
        <authorList>
            <person name="Iorizzo M."/>
            <person name="Ellison S."/>
            <person name="Senalik D."/>
            <person name="Macko-Podgorni A."/>
            <person name="Grzebelus D."/>
            <person name="Bostan H."/>
            <person name="Rolling W."/>
            <person name="Curaba J."/>
            <person name="Simon P."/>
        </authorList>
    </citation>
    <scope>NUCLEOTIDE SEQUENCE</scope>
    <source>
        <tissue evidence="3">Leaf</tissue>
    </source>
</reference>
<dbReference type="PANTHER" id="PTHR31260">
    <property type="entry name" value="CYSTATIN/MONELLIN SUPERFAMILY PROTEIN"/>
    <property type="match status" value="1"/>
</dbReference>
<dbReference type="InterPro" id="IPR006462">
    <property type="entry name" value="MS5"/>
</dbReference>
<evidence type="ECO:0000313" key="3">
    <source>
        <dbReference type="EMBL" id="WOG81223.1"/>
    </source>
</evidence>
<feature type="compositionally biased region" description="Acidic residues" evidence="1">
    <location>
        <begin position="189"/>
        <end position="225"/>
    </location>
</feature>